<dbReference type="OrthoDB" id="2588159at2759"/>
<dbReference type="Proteomes" id="UP000250140">
    <property type="component" value="Unassembled WGS sequence"/>
</dbReference>
<reference evidence="1 2" key="1">
    <citation type="journal article" date="2016" name="Nat. Commun.">
        <title>Ectomycorrhizal ecology is imprinted in the genome of the dominant symbiotic fungus Cenococcum geophilum.</title>
        <authorList>
            <consortium name="DOE Joint Genome Institute"/>
            <person name="Peter M."/>
            <person name="Kohler A."/>
            <person name="Ohm R.A."/>
            <person name="Kuo A."/>
            <person name="Krutzmann J."/>
            <person name="Morin E."/>
            <person name="Arend M."/>
            <person name="Barry K.W."/>
            <person name="Binder M."/>
            <person name="Choi C."/>
            <person name="Clum A."/>
            <person name="Copeland A."/>
            <person name="Grisel N."/>
            <person name="Haridas S."/>
            <person name="Kipfer T."/>
            <person name="LaButti K."/>
            <person name="Lindquist E."/>
            <person name="Lipzen A."/>
            <person name="Maire R."/>
            <person name="Meier B."/>
            <person name="Mihaltcheva S."/>
            <person name="Molinier V."/>
            <person name="Murat C."/>
            <person name="Poggeler S."/>
            <person name="Quandt C.A."/>
            <person name="Sperisen C."/>
            <person name="Tritt A."/>
            <person name="Tisserant E."/>
            <person name="Crous P.W."/>
            <person name="Henrissat B."/>
            <person name="Nehls U."/>
            <person name="Egli S."/>
            <person name="Spatafora J.W."/>
            <person name="Grigoriev I.V."/>
            <person name="Martin F.M."/>
        </authorList>
    </citation>
    <scope>NUCLEOTIDE SEQUENCE [LARGE SCALE GENOMIC DNA]</scope>
    <source>
        <strain evidence="1 2">CBS 207.34</strain>
    </source>
</reference>
<evidence type="ECO:0000313" key="1">
    <source>
        <dbReference type="EMBL" id="OCL03039.1"/>
    </source>
</evidence>
<dbReference type="EMBL" id="KV750823">
    <property type="protein sequence ID" value="OCL03039.1"/>
    <property type="molecule type" value="Genomic_DNA"/>
</dbReference>
<keyword evidence="2" id="KW-1185">Reference proteome</keyword>
<accession>A0A8E2EQK9</accession>
<protein>
    <submittedName>
        <fullName evidence="1">Uncharacterized protein</fullName>
    </submittedName>
</protein>
<sequence>MTRVLNNVTILPGGTFYGVVPGYRSGALAPITAAMIVSTANSSILTTGLGLPGTLFKYTICVLTVDSLVDITSQIGSDGTITVSFLANKNALRHIIYAACYTVSGAQVCAAGPNPQNFVHKGSFAVDPGRGDQAVVTRLYFIRVSIYRATLPSSNCVGKWVFRLHQLCRENSVDSVGGNLIQTGYDYEYLLLANFDLLQAMVGSNMLSPYDPSYIALILRETDMLMTQGVNKLAEFAYQGLSIVIFGNILSKTSEPSALPEAQAIMGKILSLHIVSSNGVWYTYWRTESKQQTDYIFIYDDSNNNEGTVDITGPETLFLFDAWTGSQALILNYNRSFSGYTKTPCHLAAEQSVYSCFHVRANL</sequence>
<name>A0A8E2EQK9_9PEZI</name>
<organism evidence="1 2">
    <name type="scientific">Glonium stellatum</name>
    <dbReference type="NCBI Taxonomy" id="574774"/>
    <lineage>
        <taxon>Eukaryota</taxon>
        <taxon>Fungi</taxon>
        <taxon>Dikarya</taxon>
        <taxon>Ascomycota</taxon>
        <taxon>Pezizomycotina</taxon>
        <taxon>Dothideomycetes</taxon>
        <taxon>Pleosporomycetidae</taxon>
        <taxon>Gloniales</taxon>
        <taxon>Gloniaceae</taxon>
        <taxon>Glonium</taxon>
    </lineage>
</organism>
<gene>
    <name evidence="1" type="ORF">AOQ84DRAFT_382034</name>
</gene>
<evidence type="ECO:0000313" key="2">
    <source>
        <dbReference type="Proteomes" id="UP000250140"/>
    </source>
</evidence>
<dbReference type="AlphaFoldDB" id="A0A8E2EQK9"/>
<proteinExistence type="predicted"/>